<evidence type="ECO:0000313" key="4">
    <source>
        <dbReference type="Proteomes" id="UP000317550"/>
    </source>
</evidence>
<reference evidence="4" key="1">
    <citation type="submission" date="2019-07" db="EMBL/GenBank/DDBJ databases">
        <title>Chitinimonas sp. nov., isolated from Ny-Alesund, arctica soil.</title>
        <authorList>
            <person name="Xu Q."/>
            <person name="Peng F."/>
        </authorList>
    </citation>
    <scope>NUCLEOTIDE SEQUENCE [LARGE SCALE GENOMIC DNA]</scope>
    <source>
        <strain evidence="4">R3-44</strain>
    </source>
</reference>
<evidence type="ECO:0000259" key="2">
    <source>
        <dbReference type="Pfam" id="PF07811"/>
    </source>
</evidence>
<keyword evidence="1" id="KW-1133">Transmembrane helix</keyword>
<feature type="domain" description="TadE-like" evidence="2">
    <location>
        <begin position="25"/>
        <end position="67"/>
    </location>
</feature>
<evidence type="ECO:0000313" key="3">
    <source>
        <dbReference type="EMBL" id="QDQ29025.1"/>
    </source>
</evidence>
<evidence type="ECO:0000256" key="1">
    <source>
        <dbReference type="SAM" id="Phobius"/>
    </source>
</evidence>
<sequence length="258" mass="27775">MSGPGHPCRLRPPRRALPRRALPHGQAMPEFLYALPILLLLSMGAVQLGFIYQAKLTLNYAAGVGAREGILRNGSMNAVLDGLEAGLTPLFAHSLGAPRDMEMLKNARRAAHTLLADKRLARVTIVNPSQAVFTAHSGDSEAGDAIPNDNLMYRDEGAKGGLSVQDANLLKVHVRICYRLFVPIINKLIYNMAVDPPGGTPAVSSDAPGMLRSLGGGSTTRPCTDRPSTSDYYLPIESEAVMRMQSPFKHPGKWVAPT</sequence>
<proteinExistence type="predicted"/>
<keyword evidence="1" id="KW-0472">Membrane</keyword>
<organism evidence="3 4">
    <name type="scientific">Chitinimonas arctica</name>
    <dbReference type="NCBI Taxonomy" id="2594795"/>
    <lineage>
        <taxon>Bacteria</taxon>
        <taxon>Pseudomonadati</taxon>
        <taxon>Pseudomonadota</taxon>
        <taxon>Betaproteobacteria</taxon>
        <taxon>Neisseriales</taxon>
        <taxon>Chitinibacteraceae</taxon>
        <taxon>Chitinimonas</taxon>
    </lineage>
</organism>
<keyword evidence="1" id="KW-0812">Transmembrane</keyword>
<dbReference type="Proteomes" id="UP000317550">
    <property type="component" value="Chromosome"/>
</dbReference>
<dbReference type="KEGG" id="cari:FNU76_23235"/>
<dbReference type="AlphaFoldDB" id="A0A516SLK3"/>
<protein>
    <recommendedName>
        <fullName evidence="2">TadE-like domain-containing protein</fullName>
    </recommendedName>
</protein>
<dbReference type="InterPro" id="IPR012495">
    <property type="entry name" value="TadE-like_dom"/>
</dbReference>
<dbReference type="OrthoDB" id="8526602at2"/>
<name>A0A516SLK3_9NEIS</name>
<dbReference type="Pfam" id="PF07811">
    <property type="entry name" value="TadE"/>
    <property type="match status" value="1"/>
</dbReference>
<keyword evidence="4" id="KW-1185">Reference proteome</keyword>
<dbReference type="EMBL" id="CP041730">
    <property type="protein sequence ID" value="QDQ29025.1"/>
    <property type="molecule type" value="Genomic_DNA"/>
</dbReference>
<feature type="transmembrane region" description="Helical" evidence="1">
    <location>
        <begin position="31"/>
        <end position="52"/>
    </location>
</feature>
<accession>A0A516SLK3</accession>
<gene>
    <name evidence="3" type="ORF">FNU76_23235</name>
</gene>